<feature type="region of interest" description="Disordered" evidence="5">
    <location>
        <begin position="615"/>
        <end position="744"/>
    </location>
</feature>
<keyword evidence="4 6" id="KW-0472">Membrane</keyword>
<evidence type="ECO:0000313" key="7">
    <source>
        <dbReference type="EMBL" id="KAF5323990.1"/>
    </source>
</evidence>
<evidence type="ECO:0000256" key="3">
    <source>
        <dbReference type="ARBA" id="ARBA00022989"/>
    </source>
</evidence>
<gene>
    <name evidence="7" type="ORF">D9611_008408</name>
</gene>
<reference evidence="7 8" key="1">
    <citation type="journal article" date="2020" name="ISME J.">
        <title>Uncovering the hidden diversity of litter-decomposition mechanisms in mushroom-forming fungi.</title>
        <authorList>
            <person name="Floudas D."/>
            <person name="Bentzer J."/>
            <person name="Ahren D."/>
            <person name="Johansson T."/>
            <person name="Persson P."/>
            <person name="Tunlid A."/>
        </authorList>
    </citation>
    <scope>NUCLEOTIDE SEQUENCE [LARGE SCALE GENOMIC DNA]</scope>
    <source>
        <strain evidence="7 8">CBS 175.51</strain>
    </source>
</reference>
<feature type="region of interest" description="Disordered" evidence="5">
    <location>
        <begin position="299"/>
        <end position="354"/>
    </location>
</feature>
<evidence type="ECO:0000256" key="1">
    <source>
        <dbReference type="ARBA" id="ARBA00004167"/>
    </source>
</evidence>
<organism evidence="7 8">
    <name type="scientific">Ephemerocybe angulata</name>
    <dbReference type="NCBI Taxonomy" id="980116"/>
    <lineage>
        <taxon>Eukaryota</taxon>
        <taxon>Fungi</taxon>
        <taxon>Dikarya</taxon>
        <taxon>Basidiomycota</taxon>
        <taxon>Agaricomycotina</taxon>
        <taxon>Agaricomycetes</taxon>
        <taxon>Agaricomycetidae</taxon>
        <taxon>Agaricales</taxon>
        <taxon>Agaricineae</taxon>
        <taxon>Psathyrellaceae</taxon>
        <taxon>Ephemerocybe</taxon>
    </lineage>
</organism>
<name>A0A8H5BII7_9AGAR</name>
<dbReference type="Gene3D" id="2.60.120.260">
    <property type="entry name" value="Galactose-binding domain-like"/>
    <property type="match status" value="2"/>
</dbReference>
<dbReference type="PANTHER" id="PTHR15549">
    <property type="entry name" value="PAIRED IMMUNOGLOBULIN-LIKE TYPE 2 RECEPTOR"/>
    <property type="match status" value="1"/>
</dbReference>
<dbReference type="GO" id="GO:0016020">
    <property type="term" value="C:membrane"/>
    <property type="evidence" value="ECO:0007669"/>
    <property type="project" value="UniProtKB-SubCell"/>
</dbReference>
<feature type="compositionally biased region" description="Polar residues" evidence="5">
    <location>
        <begin position="615"/>
        <end position="624"/>
    </location>
</feature>
<proteinExistence type="predicted"/>
<feature type="compositionally biased region" description="Low complexity" evidence="5">
    <location>
        <begin position="241"/>
        <end position="255"/>
    </location>
</feature>
<dbReference type="EMBL" id="JAACJK010000165">
    <property type="protein sequence ID" value="KAF5323990.1"/>
    <property type="molecule type" value="Genomic_DNA"/>
</dbReference>
<dbReference type="AlphaFoldDB" id="A0A8H5BII7"/>
<dbReference type="OrthoDB" id="3265734at2759"/>
<keyword evidence="2 6" id="KW-0812">Transmembrane</keyword>
<feature type="transmembrane region" description="Helical" evidence="6">
    <location>
        <begin position="552"/>
        <end position="573"/>
    </location>
</feature>
<dbReference type="Proteomes" id="UP000541558">
    <property type="component" value="Unassembled WGS sequence"/>
</dbReference>
<comment type="caution">
    <text evidence="7">The sequence shown here is derived from an EMBL/GenBank/DDBJ whole genome shotgun (WGS) entry which is preliminary data.</text>
</comment>
<evidence type="ECO:0000256" key="2">
    <source>
        <dbReference type="ARBA" id="ARBA00022692"/>
    </source>
</evidence>
<comment type="subcellular location">
    <subcellularLocation>
        <location evidence="1">Membrane</location>
        <topology evidence="1">Single-pass membrane protein</topology>
    </subcellularLocation>
</comment>
<evidence type="ECO:0000313" key="8">
    <source>
        <dbReference type="Proteomes" id="UP000541558"/>
    </source>
</evidence>
<feature type="compositionally biased region" description="Polar residues" evidence="5">
    <location>
        <begin position="660"/>
        <end position="680"/>
    </location>
</feature>
<protein>
    <recommendedName>
        <fullName evidence="9">Transmembrane protein</fullName>
    </recommendedName>
</protein>
<evidence type="ECO:0000256" key="5">
    <source>
        <dbReference type="SAM" id="MobiDB-lite"/>
    </source>
</evidence>
<evidence type="ECO:0000256" key="6">
    <source>
        <dbReference type="SAM" id="Phobius"/>
    </source>
</evidence>
<evidence type="ECO:0008006" key="9">
    <source>
        <dbReference type="Google" id="ProtNLM"/>
    </source>
</evidence>
<accession>A0A8H5BII7</accession>
<dbReference type="PANTHER" id="PTHR15549:SF30">
    <property type="entry name" value="MID2 DOMAIN-CONTAINING PROTEIN"/>
    <property type="match status" value="1"/>
</dbReference>
<evidence type="ECO:0000256" key="4">
    <source>
        <dbReference type="ARBA" id="ARBA00023136"/>
    </source>
</evidence>
<keyword evidence="8" id="KW-1185">Reference proteome</keyword>
<dbReference type="InterPro" id="IPR051694">
    <property type="entry name" value="Immunoregulatory_rcpt-like"/>
</dbReference>
<dbReference type="GO" id="GO:0071944">
    <property type="term" value="C:cell periphery"/>
    <property type="evidence" value="ECO:0007669"/>
    <property type="project" value="UniProtKB-ARBA"/>
</dbReference>
<sequence length="744" mass="79328">MSKAVVVDDNSPYIAYSGNGDWQSESSLHFTWEDGATATFSFHGTNAIVYGAVPAGDPSKNEAVLISIVIDGGSPLSITRKTGPQAVPNVAWWNSGILPDGDHTFTITYHALNDMEFQLDRIEYTGSPELAVPTRTTLIFQTSGKFHFDLHFYSNSCWGINVTWNHHVAGFSNGHCRTGYQQPGGIVGGTVVLLSLIIFCVFIDRRRRGMEASSSRSKLDPSGTVFAEPKPNPSISPYNVTESSEASTYTSAPSSHPHRAHPKGHSLLPRYSYVPPLPDHGYQAELPILDIRRRSIVESSSNVETPRATIGHGTPGTSHWAQDKQGPLAASDDGRSTMAESEVEDSSPSIKYSGNGDWQFDSTVHSTWDDGATATFAFHGTNAMVYGAIPEGDVKADEQVLISVTLDGGSPVQISRKCQSTSVINELWWDSGTLSDADHTFTITYHFKSDIAFELDRIEYTGSQQTSAAPDTETRTSTTLVTQTSLFTSTGTSVAGPGSTVTTVTTSTSISTLTSTVLFVGESTVSAPSGGGSQTVTATQYIKSDGVPDPSATGGVVGGLVVLIFLLLFLFCMRRRRKGMAFSTYGLGPNAGSHVEGAPKPNPNLSPYNVIELQSEPSTYSSAPSHYPLAQTKGPPPPLHIPAPGTQSLPTGRARAESDAISSSGGTSTTEDRIPSTSQYPREKRGMSSRSSIQPSEGGMTFANSDFTGGRRSHLMSGRGTVGTYGSGLRLSEEVDPPPAYHGL</sequence>
<keyword evidence="3 6" id="KW-1133">Transmembrane helix</keyword>
<feature type="region of interest" description="Disordered" evidence="5">
    <location>
        <begin position="212"/>
        <end position="267"/>
    </location>
</feature>